<dbReference type="SUPFAM" id="SSF141371">
    <property type="entry name" value="PilZ domain-like"/>
    <property type="match status" value="1"/>
</dbReference>
<sequence length="113" mass="12992">MPLYQTNTKAEKRVEQRQRTRLRSGKLVTLDGQFLTECHFHNLAGGGAKIRVVGQSPVPMRFWLFDDQYSGALMTEVVWRQDMELGVRFVEDPDVTPLTDTILRTLAGKYYSL</sequence>
<evidence type="ECO:0000313" key="2">
    <source>
        <dbReference type="EMBL" id="RCW82244.1"/>
    </source>
</evidence>
<dbReference type="OrthoDB" id="7950104at2"/>
<dbReference type="Proteomes" id="UP000253324">
    <property type="component" value="Unassembled WGS sequence"/>
</dbReference>
<gene>
    <name evidence="2" type="ORF">C7476_10858</name>
</gene>
<dbReference type="InterPro" id="IPR009875">
    <property type="entry name" value="PilZ_domain"/>
</dbReference>
<organism evidence="2 3">
    <name type="scientific">Phyllobacterium bourgognense</name>
    <dbReference type="NCBI Taxonomy" id="314236"/>
    <lineage>
        <taxon>Bacteria</taxon>
        <taxon>Pseudomonadati</taxon>
        <taxon>Pseudomonadota</taxon>
        <taxon>Alphaproteobacteria</taxon>
        <taxon>Hyphomicrobiales</taxon>
        <taxon>Phyllobacteriaceae</taxon>
        <taxon>Phyllobacterium</taxon>
    </lineage>
</organism>
<dbReference type="GO" id="GO:0035438">
    <property type="term" value="F:cyclic-di-GMP binding"/>
    <property type="evidence" value="ECO:0007669"/>
    <property type="project" value="InterPro"/>
</dbReference>
<dbReference type="Pfam" id="PF07238">
    <property type="entry name" value="PilZ"/>
    <property type="match status" value="1"/>
</dbReference>
<evidence type="ECO:0000313" key="3">
    <source>
        <dbReference type="Proteomes" id="UP000253324"/>
    </source>
</evidence>
<dbReference type="AlphaFoldDB" id="A0A368YVM2"/>
<accession>A0A368YVM2</accession>
<dbReference type="EMBL" id="QPJM01000008">
    <property type="protein sequence ID" value="RCW82244.1"/>
    <property type="molecule type" value="Genomic_DNA"/>
</dbReference>
<feature type="domain" description="PilZ" evidence="1">
    <location>
        <begin position="16"/>
        <end position="96"/>
    </location>
</feature>
<comment type="caution">
    <text evidence="2">The sequence shown here is derived from an EMBL/GenBank/DDBJ whole genome shotgun (WGS) entry which is preliminary data.</text>
</comment>
<keyword evidence="3" id="KW-1185">Reference proteome</keyword>
<name>A0A368YVM2_9HYPH</name>
<evidence type="ECO:0000259" key="1">
    <source>
        <dbReference type="Pfam" id="PF07238"/>
    </source>
</evidence>
<dbReference type="RefSeq" id="WP_114430732.1">
    <property type="nucleotide sequence ID" value="NZ_QPJM01000008.1"/>
</dbReference>
<protein>
    <submittedName>
        <fullName evidence="2">PilZ domain-containing protein</fullName>
    </submittedName>
</protein>
<reference evidence="2 3" key="1">
    <citation type="submission" date="2018-07" db="EMBL/GenBank/DDBJ databases">
        <title>Genomic Encyclopedia of Type Strains, Phase III (KMG-III): the genomes of soil and plant-associated and newly described type strains.</title>
        <authorList>
            <person name="Whitman W."/>
        </authorList>
    </citation>
    <scope>NUCLEOTIDE SEQUENCE [LARGE SCALE GENOMIC DNA]</scope>
    <source>
        <strain evidence="2 3">31-25a</strain>
    </source>
</reference>
<proteinExistence type="predicted"/>